<dbReference type="RefSeq" id="WP_146510908.1">
    <property type="nucleotide sequence ID" value="NZ_SIHI01000012.1"/>
</dbReference>
<dbReference type="GO" id="GO:0016226">
    <property type="term" value="P:iron-sulfur cluster assembly"/>
    <property type="evidence" value="ECO:0007669"/>
    <property type="project" value="TreeGrafter"/>
</dbReference>
<dbReference type="AlphaFoldDB" id="A0A5C5WNB0"/>
<evidence type="ECO:0000313" key="5">
    <source>
        <dbReference type="Proteomes" id="UP000317243"/>
    </source>
</evidence>
<dbReference type="EMBL" id="SIHI01000012">
    <property type="protein sequence ID" value="TWT51569.1"/>
    <property type="molecule type" value="Genomic_DNA"/>
</dbReference>
<name>A0A5C5WNB0_9PLAN</name>
<dbReference type="SUPFAM" id="SSF101790">
    <property type="entry name" value="Aminomethyltransferase beta-barrel domain"/>
    <property type="match status" value="1"/>
</dbReference>
<evidence type="ECO:0000256" key="1">
    <source>
        <dbReference type="ARBA" id="ARBA00022946"/>
    </source>
</evidence>
<evidence type="ECO:0000259" key="2">
    <source>
        <dbReference type="Pfam" id="PF01571"/>
    </source>
</evidence>
<dbReference type="InterPro" id="IPR006222">
    <property type="entry name" value="GCVT_N"/>
</dbReference>
<protein>
    <submittedName>
        <fullName evidence="4">tRNA-modifying protein YgfZ</fullName>
    </submittedName>
</protein>
<accession>A0A5C5WNB0</accession>
<dbReference type="OrthoDB" id="9796287at2"/>
<dbReference type="InterPro" id="IPR013977">
    <property type="entry name" value="GcvT_C"/>
</dbReference>
<dbReference type="InterPro" id="IPR017703">
    <property type="entry name" value="YgfZ/GCV_T_CS"/>
</dbReference>
<organism evidence="4 5">
    <name type="scientific">Thalassoglobus neptunius</name>
    <dbReference type="NCBI Taxonomy" id="1938619"/>
    <lineage>
        <taxon>Bacteria</taxon>
        <taxon>Pseudomonadati</taxon>
        <taxon>Planctomycetota</taxon>
        <taxon>Planctomycetia</taxon>
        <taxon>Planctomycetales</taxon>
        <taxon>Planctomycetaceae</taxon>
        <taxon>Thalassoglobus</taxon>
    </lineage>
</organism>
<evidence type="ECO:0000259" key="3">
    <source>
        <dbReference type="Pfam" id="PF08669"/>
    </source>
</evidence>
<gene>
    <name evidence="4" type="primary">ygfZ</name>
    <name evidence="4" type="ORF">KOR42_34570</name>
</gene>
<dbReference type="SUPFAM" id="SSF103025">
    <property type="entry name" value="Folate-binding domain"/>
    <property type="match status" value="1"/>
</dbReference>
<keyword evidence="1" id="KW-0809">Transit peptide</keyword>
<dbReference type="PIRSF" id="PIRSF006487">
    <property type="entry name" value="GcvT"/>
    <property type="match status" value="1"/>
</dbReference>
<dbReference type="InterPro" id="IPR029043">
    <property type="entry name" value="GcvT/YgfZ_C"/>
</dbReference>
<comment type="caution">
    <text evidence="4">The sequence shown here is derived from an EMBL/GenBank/DDBJ whole genome shotgun (WGS) entry which is preliminary data.</text>
</comment>
<sequence length="317" mass="34087">MNKIQPLKCFNLSGWTQVLLSGPDCKSFLQSFCTNEISKLCSGDVCEAFVPDIKGRILAHVIVLASDDSLRLISGPGAGEVLVPHLTKYLLGLNAEVNDATATSRLLVVVGENGLQAIDEESDLDTNRWTTLTSSDDQENSAQVASLDVLAEPSIWIAGGVEQVEEIESRLQARGVSEGADEEFERLRITAGFPLVGRDLSDANIAQEAARTDRAISFTKGCYLGQEPITRLDAMGHTNKELRGLLIENEDTPVDSAVLAEEKEVGRISSVASLGDGRSVALALIRTKFAAPGTQLAVTTKDGTFPAKVYWPNLEQS</sequence>
<dbReference type="PANTHER" id="PTHR22602:SF0">
    <property type="entry name" value="TRANSFERASE CAF17, MITOCHONDRIAL-RELATED"/>
    <property type="match status" value="1"/>
</dbReference>
<dbReference type="InterPro" id="IPR045179">
    <property type="entry name" value="YgfZ/GcvT"/>
</dbReference>
<feature type="domain" description="Aminomethyltransferase C-terminal" evidence="3">
    <location>
        <begin position="240"/>
        <end position="309"/>
    </location>
</feature>
<reference evidence="4 5" key="1">
    <citation type="submission" date="2019-02" db="EMBL/GenBank/DDBJ databases">
        <title>Deep-cultivation of Planctomycetes and their phenomic and genomic characterization uncovers novel biology.</title>
        <authorList>
            <person name="Wiegand S."/>
            <person name="Jogler M."/>
            <person name="Boedeker C."/>
            <person name="Pinto D."/>
            <person name="Vollmers J."/>
            <person name="Rivas-Marin E."/>
            <person name="Kohn T."/>
            <person name="Peeters S.H."/>
            <person name="Heuer A."/>
            <person name="Rast P."/>
            <person name="Oberbeckmann S."/>
            <person name="Bunk B."/>
            <person name="Jeske O."/>
            <person name="Meyerdierks A."/>
            <person name="Storesund J.E."/>
            <person name="Kallscheuer N."/>
            <person name="Luecker S."/>
            <person name="Lage O.M."/>
            <person name="Pohl T."/>
            <person name="Merkel B.J."/>
            <person name="Hornburger P."/>
            <person name="Mueller R.-W."/>
            <person name="Bruemmer F."/>
            <person name="Labrenz M."/>
            <person name="Spormann A.M."/>
            <person name="Op Den Camp H."/>
            <person name="Overmann J."/>
            <person name="Amann R."/>
            <person name="Jetten M.S.M."/>
            <person name="Mascher T."/>
            <person name="Medema M.H."/>
            <person name="Devos D.P."/>
            <person name="Kaster A.-K."/>
            <person name="Ovreas L."/>
            <person name="Rohde M."/>
            <person name="Galperin M.Y."/>
            <person name="Jogler C."/>
        </authorList>
    </citation>
    <scope>NUCLEOTIDE SEQUENCE [LARGE SCALE GENOMIC DNA]</scope>
    <source>
        <strain evidence="4 5">KOR42</strain>
    </source>
</reference>
<evidence type="ECO:0000313" key="4">
    <source>
        <dbReference type="EMBL" id="TWT51569.1"/>
    </source>
</evidence>
<proteinExistence type="predicted"/>
<dbReference type="Pfam" id="PF08669">
    <property type="entry name" value="GCV_T_C"/>
    <property type="match status" value="1"/>
</dbReference>
<dbReference type="InterPro" id="IPR027266">
    <property type="entry name" value="TrmE/GcvT-like"/>
</dbReference>
<dbReference type="Gene3D" id="3.30.1360.120">
    <property type="entry name" value="Probable tRNA modification gtpase trme, domain 1"/>
    <property type="match status" value="1"/>
</dbReference>
<dbReference type="PANTHER" id="PTHR22602">
    <property type="entry name" value="TRANSFERASE CAF17, MITOCHONDRIAL-RELATED"/>
    <property type="match status" value="1"/>
</dbReference>
<dbReference type="Pfam" id="PF01571">
    <property type="entry name" value="GCV_T"/>
    <property type="match status" value="1"/>
</dbReference>
<feature type="domain" description="GCVT N-terminal" evidence="2">
    <location>
        <begin position="10"/>
        <end position="209"/>
    </location>
</feature>
<dbReference type="Proteomes" id="UP000317243">
    <property type="component" value="Unassembled WGS sequence"/>
</dbReference>
<keyword evidence="5" id="KW-1185">Reference proteome</keyword>
<dbReference type="NCBIfam" id="TIGR03317">
    <property type="entry name" value="ygfZ_signature"/>
    <property type="match status" value="1"/>
</dbReference>